<reference evidence="5" key="1">
    <citation type="submission" date="2020-01" db="EMBL/GenBank/DDBJ databases">
        <title>Insect and environment-associated Actinomycetes.</title>
        <authorList>
            <person name="Currrie C."/>
            <person name="Chevrette M."/>
            <person name="Carlson C."/>
            <person name="Stubbendieck R."/>
            <person name="Wendt-Pienkowski E."/>
        </authorList>
    </citation>
    <scope>NUCLEOTIDE SEQUENCE</scope>
    <source>
        <strain evidence="5">SID14436</strain>
    </source>
</reference>
<dbReference type="AlphaFoldDB" id="A0A6G3QR87"/>
<keyword evidence="2" id="KW-0804">Transcription</keyword>
<feature type="compositionally biased region" description="Basic and acidic residues" evidence="3">
    <location>
        <begin position="1"/>
        <end position="13"/>
    </location>
</feature>
<protein>
    <recommendedName>
        <fullName evidence="6">Zf-HC2 domain-containing protein</fullName>
    </recommendedName>
</protein>
<keyword evidence="4" id="KW-1133">Transmembrane helix</keyword>
<organism evidence="5">
    <name type="scientific">Streptomyces sp. SID14436</name>
    <dbReference type="NCBI Taxonomy" id="2706070"/>
    <lineage>
        <taxon>Bacteria</taxon>
        <taxon>Bacillati</taxon>
        <taxon>Actinomycetota</taxon>
        <taxon>Actinomycetes</taxon>
        <taxon>Kitasatosporales</taxon>
        <taxon>Streptomycetaceae</taxon>
        <taxon>Streptomyces</taxon>
    </lineage>
</organism>
<feature type="region of interest" description="Disordered" evidence="3">
    <location>
        <begin position="1"/>
        <end position="20"/>
    </location>
</feature>
<name>A0A6G3QR87_9ACTN</name>
<accession>A0A6G3QR87</accession>
<keyword evidence="1" id="KW-0805">Transcription regulation</keyword>
<gene>
    <name evidence="5" type="ORF">G3I53_07500</name>
</gene>
<dbReference type="RefSeq" id="WP_164335624.1">
    <property type="nucleotide sequence ID" value="NZ_JAAGMD010000207.1"/>
</dbReference>
<evidence type="ECO:0000256" key="3">
    <source>
        <dbReference type="SAM" id="MobiDB-lite"/>
    </source>
</evidence>
<keyword evidence="4" id="KW-0472">Membrane</keyword>
<feature type="region of interest" description="Disordered" evidence="3">
    <location>
        <begin position="86"/>
        <end position="146"/>
    </location>
</feature>
<evidence type="ECO:0000256" key="2">
    <source>
        <dbReference type="ARBA" id="ARBA00023163"/>
    </source>
</evidence>
<evidence type="ECO:0000313" key="5">
    <source>
        <dbReference type="EMBL" id="NEA85891.1"/>
    </source>
</evidence>
<evidence type="ECO:0000256" key="4">
    <source>
        <dbReference type="SAM" id="Phobius"/>
    </source>
</evidence>
<evidence type="ECO:0008006" key="6">
    <source>
        <dbReference type="Google" id="ProtNLM"/>
    </source>
</evidence>
<proteinExistence type="predicted"/>
<comment type="caution">
    <text evidence="5">The sequence shown here is derived from an EMBL/GenBank/DDBJ whole genome shotgun (WGS) entry which is preliminary data.</text>
</comment>
<feature type="transmembrane region" description="Helical" evidence="4">
    <location>
        <begin position="148"/>
        <end position="170"/>
    </location>
</feature>
<keyword evidence="4" id="KW-0812">Transmembrane</keyword>
<dbReference type="EMBL" id="JAAGMD010000207">
    <property type="protein sequence ID" value="NEA85891.1"/>
    <property type="molecule type" value="Genomic_DNA"/>
</dbReference>
<dbReference type="InterPro" id="IPR041916">
    <property type="entry name" value="Anti_sigma_zinc_sf"/>
</dbReference>
<evidence type="ECO:0000256" key="1">
    <source>
        <dbReference type="ARBA" id="ARBA00023015"/>
    </source>
</evidence>
<dbReference type="Gene3D" id="1.10.10.1320">
    <property type="entry name" value="Anti-sigma factor, zinc-finger domain"/>
    <property type="match status" value="1"/>
</dbReference>
<feature type="compositionally biased region" description="Basic residues" evidence="3">
    <location>
        <begin position="137"/>
        <end position="146"/>
    </location>
</feature>
<sequence>MTSTTDRAEHPDVAEISDLTEGLLAPDRTAAVRQHLDGCDLCAEVHASLEEIRGLLGAVPGPPRMPDDVARRIDAALAAEALLDAGVPDTRESEDAVDASASPSEGDRARVSRETSAPPPPDRPGGSARASTTGPGRKGRTRRGRRRVAVLGTVFTVAALGLGSVLLSSLDDTGRPEEERQVTAADTFTQGTLERQVTDLLGQEAPARGDGRTPNTFGLESEAAGASPRVLQQPTVPECVQEGIGSDDAALATETGVFQGRKALLVVLPDASDDRRVTAYIVEATCVDNPSAGPAEVLLKQSYSRP</sequence>